<keyword evidence="17" id="KW-1185">Reference proteome</keyword>
<evidence type="ECO:0000256" key="10">
    <source>
        <dbReference type="ARBA" id="ARBA00023239"/>
    </source>
</evidence>
<organism evidence="16 17">
    <name type="scientific">Rhinocladiella mackenziei CBS 650.93</name>
    <dbReference type="NCBI Taxonomy" id="1442369"/>
    <lineage>
        <taxon>Eukaryota</taxon>
        <taxon>Fungi</taxon>
        <taxon>Dikarya</taxon>
        <taxon>Ascomycota</taxon>
        <taxon>Pezizomycotina</taxon>
        <taxon>Eurotiomycetes</taxon>
        <taxon>Chaetothyriomycetidae</taxon>
        <taxon>Chaetothyriales</taxon>
        <taxon>Herpotrichiellaceae</taxon>
        <taxon>Rhinocladiella</taxon>
    </lineage>
</organism>
<comment type="catalytic activity">
    <reaction evidence="1">
        <text>a 2-oxocarboxylate + H(+) = an aldehyde + CO2</text>
        <dbReference type="Rhea" id="RHEA:11628"/>
        <dbReference type="ChEBI" id="CHEBI:15378"/>
        <dbReference type="ChEBI" id="CHEBI:16526"/>
        <dbReference type="ChEBI" id="CHEBI:17478"/>
        <dbReference type="ChEBI" id="CHEBI:35179"/>
        <dbReference type="EC" id="4.1.1.1"/>
    </reaction>
</comment>
<dbReference type="GO" id="GO:0004737">
    <property type="term" value="F:pyruvate decarboxylase activity"/>
    <property type="evidence" value="ECO:0007669"/>
    <property type="project" value="UniProtKB-EC"/>
</dbReference>
<dbReference type="GO" id="GO:0005634">
    <property type="term" value="C:nucleus"/>
    <property type="evidence" value="ECO:0007669"/>
    <property type="project" value="TreeGrafter"/>
</dbReference>
<dbReference type="SUPFAM" id="SSF52518">
    <property type="entry name" value="Thiamin diphosphate-binding fold (THDP-binding)"/>
    <property type="match status" value="2"/>
</dbReference>
<dbReference type="RefSeq" id="XP_013267528.1">
    <property type="nucleotide sequence ID" value="XM_013412074.1"/>
</dbReference>
<dbReference type="Proteomes" id="UP000053617">
    <property type="component" value="Unassembled WGS sequence"/>
</dbReference>
<dbReference type="EC" id="4.1.1.1" evidence="4"/>
<evidence type="ECO:0000256" key="1">
    <source>
        <dbReference type="ARBA" id="ARBA00001041"/>
    </source>
</evidence>
<dbReference type="STRING" id="1442369.A0A0D2FEA0"/>
<dbReference type="InterPro" id="IPR047213">
    <property type="entry name" value="TPP_PYR_PDC_IPDC-like"/>
</dbReference>
<protein>
    <recommendedName>
        <fullName evidence="5">Pyruvate decarboxylase</fullName>
        <ecNumber evidence="4">4.1.1.1</ecNumber>
    </recommendedName>
</protein>
<evidence type="ECO:0000256" key="11">
    <source>
        <dbReference type="PIRSR" id="PIRSR036565-2"/>
    </source>
</evidence>
<comment type="cofactor">
    <cofactor evidence="2">
        <name>thiamine diphosphate</name>
        <dbReference type="ChEBI" id="CHEBI:58937"/>
    </cofactor>
</comment>
<dbReference type="SUPFAM" id="SSF52467">
    <property type="entry name" value="DHS-like NAD/FAD-binding domain"/>
    <property type="match status" value="1"/>
</dbReference>
<feature type="binding site" evidence="11">
    <location>
        <position position="475"/>
    </location>
    <ligand>
        <name>Mg(2+)</name>
        <dbReference type="ChEBI" id="CHEBI:18420"/>
    </ligand>
</feature>
<keyword evidence="7" id="KW-0210">Decarboxylase</keyword>
<evidence type="ECO:0000256" key="4">
    <source>
        <dbReference type="ARBA" id="ARBA00013202"/>
    </source>
</evidence>
<dbReference type="EMBL" id="KN847483">
    <property type="protein sequence ID" value="KIX00392.1"/>
    <property type="molecule type" value="Genomic_DNA"/>
</dbReference>
<feature type="binding site" evidence="11">
    <location>
        <position position="448"/>
    </location>
    <ligand>
        <name>Mg(2+)</name>
        <dbReference type="ChEBI" id="CHEBI:18420"/>
    </ligand>
</feature>
<accession>A0A0D2FEA0</accession>
<gene>
    <name evidence="16" type="ORF">Z518_10531</name>
</gene>
<dbReference type="Pfam" id="PF02775">
    <property type="entry name" value="TPP_enzyme_C"/>
    <property type="match status" value="1"/>
</dbReference>
<evidence type="ECO:0000259" key="14">
    <source>
        <dbReference type="Pfam" id="PF02775"/>
    </source>
</evidence>
<evidence type="ECO:0000259" key="15">
    <source>
        <dbReference type="Pfam" id="PF02776"/>
    </source>
</evidence>
<keyword evidence="9 12" id="KW-0786">Thiamine pyrophosphate</keyword>
<proteinExistence type="inferred from homology"/>
<dbReference type="GO" id="GO:0030976">
    <property type="term" value="F:thiamine pyrophosphate binding"/>
    <property type="evidence" value="ECO:0007669"/>
    <property type="project" value="InterPro"/>
</dbReference>
<feature type="domain" description="Thiamine pyrophosphate enzyme central" evidence="13">
    <location>
        <begin position="206"/>
        <end position="323"/>
    </location>
</feature>
<evidence type="ECO:0000256" key="7">
    <source>
        <dbReference type="ARBA" id="ARBA00022793"/>
    </source>
</evidence>
<dbReference type="InterPro" id="IPR012001">
    <property type="entry name" value="Thiamin_PyroP_enz_TPP-bd_dom"/>
</dbReference>
<evidence type="ECO:0000313" key="17">
    <source>
        <dbReference type="Proteomes" id="UP000053617"/>
    </source>
</evidence>
<comment type="cofactor">
    <cofactor evidence="11">
        <name>Mg(2+)</name>
        <dbReference type="ChEBI" id="CHEBI:18420"/>
    </cofactor>
    <text evidence="11">Binds 1 Mg(2+) per subunit.</text>
</comment>
<evidence type="ECO:0000256" key="2">
    <source>
        <dbReference type="ARBA" id="ARBA00001964"/>
    </source>
</evidence>
<dbReference type="GO" id="GO:0000287">
    <property type="term" value="F:magnesium ion binding"/>
    <property type="evidence" value="ECO:0007669"/>
    <property type="project" value="InterPro"/>
</dbReference>
<evidence type="ECO:0000256" key="6">
    <source>
        <dbReference type="ARBA" id="ARBA00022723"/>
    </source>
</evidence>
<sequence length="563" mass="62105">MSELKEPVSLAHYIWTRIHQLGVRSVHGVPGDYNLNLLDNISSTGLRWVGSCNELNGGYATDGYGRVKGIGVLVTTGGVGELSAINAHAGAYSEQVSLVHIVGSPPLSIRANKRFCMHHSLGNHEYDTFKNMFKTISVAHVTLADVSSAPAQIDCALRQSWVASRPVYIDVPSDMGKRDIEGAGLATPLELSYPVNPPEGQQEILAKLQERLHVAKRPCILIDLCATRQRITKEVHQLIAKSRLPTFVTPLAQGFVDESLPNFGGLYAGYGSAPGVRDFVESSDLILHLGPLDTDVTTYLGSANLNKSSVVRFLTDQVEMDDTQYQLLHMRPLLLAAIVDLDFSKVSVESFNPPSPNGFLSTTGGSSLISQDWLWPYISSWLEPEDIILTDTGTASFGIFNTRLPPRSLLINISLWASIGYSLPSAQGAALAAQDDGSNRRTILFQGDGSFQLTCQEISTMIKHRLRVIMFIICNNGYTIERVVHETNEDYNDVSNWNYKEILRVFDSKSLCSRSYQVRTQDELTNLLADKEFSSYKGLVELHIPELDVPAPLRRLAELITAR</sequence>
<keyword evidence="6 11" id="KW-0479">Metal-binding</keyword>
<evidence type="ECO:0000259" key="13">
    <source>
        <dbReference type="Pfam" id="PF00205"/>
    </source>
</evidence>
<feature type="domain" description="Thiamine pyrophosphate enzyme TPP-binding" evidence="14">
    <location>
        <begin position="402"/>
        <end position="528"/>
    </location>
</feature>
<feature type="domain" description="Thiamine pyrophosphate enzyme N-terminal TPP-binding" evidence="15">
    <location>
        <begin position="10"/>
        <end position="111"/>
    </location>
</feature>
<evidence type="ECO:0000256" key="5">
    <source>
        <dbReference type="ARBA" id="ARBA00014422"/>
    </source>
</evidence>
<evidence type="ECO:0000256" key="12">
    <source>
        <dbReference type="RuleBase" id="RU362132"/>
    </source>
</evidence>
<dbReference type="GeneID" id="25298602"/>
<feature type="binding site" evidence="11">
    <location>
        <position position="477"/>
    </location>
    <ligand>
        <name>Mg(2+)</name>
        <dbReference type="ChEBI" id="CHEBI:18420"/>
    </ligand>
</feature>
<dbReference type="HOGENOM" id="CLU_013748_0_2_1"/>
<dbReference type="InterPro" id="IPR012000">
    <property type="entry name" value="Thiamin_PyroP_enz_cen_dom"/>
</dbReference>
<dbReference type="PANTHER" id="PTHR43452:SF11">
    <property type="entry name" value="PYRUVATE DECARBOXYLASE"/>
    <property type="match status" value="1"/>
</dbReference>
<evidence type="ECO:0000256" key="8">
    <source>
        <dbReference type="ARBA" id="ARBA00022842"/>
    </source>
</evidence>
<dbReference type="CDD" id="cd07038">
    <property type="entry name" value="TPP_PYR_PDC_IPDC_like"/>
    <property type="match status" value="1"/>
</dbReference>
<evidence type="ECO:0000256" key="3">
    <source>
        <dbReference type="ARBA" id="ARBA00007812"/>
    </source>
</evidence>
<dbReference type="PANTHER" id="PTHR43452">
    <property type="entry name" value="PYRUVATE DECARBOXYLASE"/>
    <property type="match status" value="1"/>
</dbReference>
<dbReference type="Gene3D" id="3.40.50.970">
    <property type="match status" value="2"/>
</dbReference>
<dbReference type="Pfam" id="PF02776">
    <property type="entry name" value="TPP_enzyme_N"/>
    <property type="match status" value="1"/>
</dbReference>
<dbReference type="AlphaFoldDB" id="A0A0D2FEA0"/>
<dbReference type="Pfam" id="PF00205">
    <property type="entry name" value="TPP_enzyme_M"/>
    <property type="match status" value="1"/>
</dbReference>
<evidence type="ECO:0000256" key="9">
    <source>
        <dbReference type="ARBA" id="ARBA00023052"/>
    </source>
</evidence>
<dbReference type="GO" id="GO:0000949">
    <property type="term" value="P:aromatic amino acid family catabolic process to alcohol via Ehrlich pathway"/>
    <property type="evidence" value="ECO:0007669"/>
    <property type="project" value="TreeGrafter"/>
</dbReference>
<dbReference type="InterPro" id="IPR029035">
    <property type="entry name" value="DHS-like_NAD/FAD-binding_dom"/>
</dbReference>
<keyword evidence="8 11" id="KW-0460">Magnesium</keyword>
<dbReference type="InterPro" id="IPR047214">
    <property type="entry name" value="TPP_PDC_IPDC"/>
</dbReference>
<keyword evidence="10" id="KW-0456">Lyase</keyword>
<dbReference type="GO" id="GO:0005829">
    <property type="term" value="C:cytosol"/>
    <property type="evidence" value="ECO:0007669"/>
    <property type="project" value="TreeGrafter"/>
</dbReference>
<comment type="similarity">
    <text evidence="3 12">Belongs to the TPP enzyme family.</text>
</comment>
<dbReference type="InterPro" id="IPR011766">
    <property type="entry name" value="TPP_enzyme_TPP-bd"/>
</dbReference>
<dbReference type="PIRSF" id="PIRSF036565">
    <property type="entry name" value="Pyruvt_ip_decrb"/>
    <property type="match status" value="1"/>
</dbReference>
<dbReference type="CDD" id="cd02005">
    <property type="entry name" value="TPP_PDC_IPDC"/>
    <property type="match status" value="1"/>
</dbReference>
<name>A0A0D2FEA0_9EURO</name>
<dbReference type="VEuPathDB" id="FungiDB:Z518_10531"/>
<reference evidence="16 17" key="1">
    <citation type="submission" date="2015-01" db="EMBL/GenBank/DDBJ databases">
        <title>The Genome Sequence of Rhinocladiella mackenzie CBS 650.93.</title>
        <authorList>
            <consortium name="The Broad Institute Genomics Platform"/>
            <person name="Cuomo C."/>
            <person name="de Hoog S."/>
            <person name="Gorbushina A."/>
            <person name="Stielow B."/>
            <person name="Teixiera M."/>
            <person name="Abouelleil A."/>
            <person name="Chapman S.B."/>
            <person name="Priest M."/>
            <person name="Young S.K."/>
            <person name="Wortman J."/>
            <person name="Nusbaum C."/>
            <person name="Birren B."/>
        </authorList>
    </citation>
    <scope>NUCLEOTIDE SEQUENCE [LARGE SCALE GENOMIC DNA]</scope>
    <source>
        <strain evidence="16 17">CBS 650.93</strain>
    </source>
</reference>
<dbReference type="FunFam" id="3.40.50.970:FF:000019">
    <property type="entry name" value="Pyruvate decarboxylase isozyme"/>
    <property type="match status" value="1"/>
</dbReference>
<dbReference type="Gene3D" id="3.40.50.1220">
    <property type="entry name" value="TPP-binding domain"/>
    <property type="match status" value="1"/>
</dbReference>
<evidence type="ECO:0000313" key="16">
    <source>
        <dbReference type="EMBL" id="KIX00392.1"/>
    </source>
</evidence>
<dbReference type="InterPro" id="IPR012110">
    <property type="entry name" value="PDC/IPDC-like"/>
</dbReference>
<dbReference type="FunFam" id="3.40.50.970:FF:000024">
    <property type="entry name" value="Pyruvate decarboxylase isozyme"/>
    <property type="match status" value="1"/>
</dbReference>
<dbReference type="OrthoDB" id="3970464at2759"/>
<dbReference type="InterPro" id="IPR029061">
    <property type="entry name" value="THDP-binding"/>
</dbReference>